<dbReference type="NCBIfam" id="TIGR01065">
    <property type="entry name" value="hlyIII"/>
    <property type="match status" value="1"/>
</dbReference>
<dbReference type="PANTHER" id="PTHR20855">
    <property type="entry name" value="ADIPOR/PROGESTIN RECEPTOR-RELATED"/>
    <property type="match status" value="1"/>
</dbReference>
<gene>
    <name evidence="9" type="ORF">ABB05_10885</name>
</gene>
<protein>
    <submittedName>
        <fullName evidence="9">Hemolysin</fullName>
    </submittedName>
</protein>
<evidence type="ECO:0000256" key="6">
    <source>
        <dbReference type="ARBA" id="ARBA00023136"/>
    </source>
</evidence>
<evidence type="ECO:0000256" key="5">
    <source>
        <dbReference type="ARBA" id="ARBA00022989"/>
    </source>
</evidence>
<keyword evidence="6 8" id="KW-0472">Membrane</keyword>
<feature type="binding site" evidence="7">
    <location>
        <position position="196"/>
    </location>
    <ligand>
        <name>Zn(2+)</name>
        <dbReference type="ChEBI" id="CHEBI:29105"/>
    </ligand>
</feature>
<evidence type="ECO:0000256" key="7">
    <source>
        <dbReference type="PIRSR" id="PIRSR604254-1"/>
    </source>
</evidence>
<dbReference type="RefSeq" id="WP_057987272.1">
    <property type="nucleotide sequence ID" value="NZ_JAGGKH010000013.1"/>
</dbReference>
<dbReference type="STRING" id="217031.ABB05_10885"/>
<name>A0A177ZU61_9BACI</name>
<evidence type="ECO:0000256" key="1">
    <source>
        <dbReference type="ARBA" id="ARBA00004651"/>
    </source>
</evidence>
<keyword evidence="5 8" id="KW-1133">Transmembrane helix</keyword>
<dbReference type="InterPro" id="IPR004254">
    <property type="entry name" value="AdipoR/HlyIII-related"/>
</dbReference>
<dbReference type="OrthoDB" id="9813689at2"/>
<evidence type="ECO:0000256" key="8">
    <source>
        <dbReference type="SAM" id="Phobius"/>
    </source>
</evidence>
<feature type="transmembrane region" description="Helical" evidence="8">
    <location>
        <begin position="40"/>
        <end position="62"/>
    </location>
</feature>
<feature type="transmembrane region" description="Helical" evidence="8">
    <location>
        <begin position="82"/>
        <end position="99"/>
    </location>
</feature>
<keyword evidence="7" id="KW-0862">Zinc</keyword>
<feature type="transmembrane region" description="Helical" evidence="8">
    <location>
        <begin position="12"/>
        <end position="34"/>
    </location>
</feature>
<evidence type="ECO:0000256" key="2">
    <source>
        <dbReference type="ARBA" id="ARBA00008488"/>
    </source>
</evidence>
<keyword evidence="7" id="KW-0479">Metal-binding</keyword>
<proteinExistence type="inferred from homology"/>
<keyword evidence="3" id="KW-1003">Cell membrane</keyword>
<dbReference type="EMBL" id="LDJR01000046">
    <property type="protein sequence ID" value="OAK71243.1"/>
    <property type="molecule type" value="Genomic_DNA"/>
</dbReference>
<dbReference type="GO" id="GO:0140911">
    <property type="term" value="F:pore-forming activity"/>
    <property type="evidence" value="ECO:0007669"/>
    <property type="project" value="InterPro"/>
</dbReference>
<dbReference type="GO" id="GO:0046872">
    <property type="term" value="F:metal ion binding"/>
    <property type="evidence" value="ECO:0007669"/>
    <property type="project" value="UniProtKB-KW"/>
</dbReference>
<accession>A0A177ZU61</accession>
<feature type="transmembrane region" description="Helical" evidence="8">
    <location>
        <begin position="157"/>
        <end position="179"/>
    </location>
</feature>
<feature type="binding site" evidence="7">
    <location>
        <position position="63"/>
    </location>
    <ligand>
        <name>Zn(2+)</name>
        <dbReference type="ChEBI" id="CHEBI:29105"/>
    </ligand>
</feature>
<feature type="transmembrane region" description="Helical" evidence="8">
    <location>
        <begin position="105"/>
        <end position="124"/>
    </location>
</feature>
<comment type="caution">
    <text evidence="9">The sequence shown here is derived from an EMBL/GenBank/DDBJ whole genome shotgun (WGS) entry which is preliminary data.</text>
</comment>
<reference evidence="9 10" key="1">
    <citation type="submission" date="2015-05" db="EMBL/GenBank/DDBJ databases">
        <title>Comparison of genome.</title>
        <authorList>
            <person name="Zheng Z."/>
            <person name="Sun M."/>
        </authorList>
    </citation>
    <scope>NUCLEOTIDE SEQUENCE [LARGE SCALE GENOMIC DNA]</scope>
    <source>
        <strain evidence="9 10">G25-74</strain>
    </source>
</reference>
<dbReference type="PATRIC" id="fig|217031.6.peg.2320"/>
<organism evidence="9 10">
    <name type="scientific">Lederbergia galactosidilytica</name>
    <dbReference type="NCBI Taxonomy" id="217031"/>
    <lineage>
        <taxon>Bacteria</taxon>
        <taxon>Bacillati</taxon>
        <taxon>Bacillota</taxon>
        <taxon>Bacilli</taxon>
        <taxon>Bacillales</taxon>
        <taxon>Bacillaceae</taxon>
        <taxon>Lederbergia</taxon>
    </lineage>
</organism>
<dbReference type="PANTHER" id="PTHR20855:SF3">
    <property type="entry name" value="LD03007P"/>
    <property type="match status" value="1"/>
</dbReference>
<dbReference type="InterPro" id="IPR005744">
    <property type="entry name" value="Hy-lIII"/>
</dbReference>
<dbReference type="AlphaFoldDB" id="A0A177ZU61"/>
<feature type="transmembrane region" description="Helical" evidence="8">
    <location>
        <begin position="191"/>
        <end position="214"/>
    </location>
</feature>
<evidence type="ECO:0000256" key="3">
    <source>
        <dbReference type="ARBA" id="ARBA00022475"/>
    </source>
</evidence>
<keyword evidence="10" id="KW-1185">Reference proteome</keyword>
<dbReference type="Pfam" id="PF03006">
    <property type="entry name" value="HlyIII"/>
    <property type="match status" value="1"/>
</dbReference>
<sequence length="215" mass="23721">MTQYIREPFNALSHLFGAILSVIGLIAMVLKVVFNGGSGLQLGAVIMFGICLILLYSASTVYHMAVARDRVIALLRKLDHSMIFALIAGSYAPFCLIALNGKLGWTVFSVVTVVAVSGILFKMIWFRCPRWLSTALYIVLGWIIVMAIVPLSSNLGASGLFLLIFGGILYTIGGIIYGVKPKFLEFKHLGFHEIFHLFILAGSLCHFFSVYYFVI</sequence>
<keyword evidence="4 8" id="KW-0812">Transmembrane</keyword>
<feature type="binding site" evidence="7">
    <location>
        <position position="192"/>
    </location>
    <ligand>
        <name>Zn(2+)</name>
        <dbReference type="ChEBI" id="CHEBI:29105"/>
    </ligand>
</feature>
<dbReference type="Proteomes" id="UP000077881">
    <property type="component" value="Unassembled WGS sequence"/>
</dbReference>
<comment type="similarity">
    <text evidence="2">Belongs to the UPF0073 (Hly-III) family.</text>
</comment>
<comment type="subcellular location">
    <subcellularLocation>
        <location evidence="1">Cell membrane</location>
        <topology evidence="1">Multi-pass membrane protein</topology>
    </subcellularLocation>
</comment>
<feature type="transmembrane region" description="Helical" evidence="8">
    <location>
        <begin position="131"/>
        <end position="151"/>
    </location>
</feature>
<evidence type="ECO:0000313" key="9">
    <source>
        <dbReference type="EMBL" id="OAK71243.1"/>
    </source>
</evidence>
<evidence type="ECO:0000256" key="4">
    <source>
        <dbReference type="ARBA" id="ARBA00022692"/>
    </source>
</evidence>
<dbReference type="GO" id="GO:0005886">
    <property type="term" value="C:plasma membrane"/>
    <property type="evidence" value="ECO:0007669"/>
    <property type="project" value="UniProtKB-SubCell"/>
</dbReference>
<evidence type="ECO:0000313" key="10">
    <source>
        <dbReference type="Proteomes" id="UP000077881"/>
    </source>
</evidence>